<evidence type="ECO:0000256" key="2">
    <source>
        <dbReference type="ARBA" id="ARBA00022621"/>
    </source>
</evidence>
<evidence type="ECO:0000256" key="1">
    <source>
        <dbReference type="ARBA" id="ARBA00010587"/>
    </source>
</evidence>
<dbReference type="GO" id="GO:0005344">
    <property type="term" value="F:oxygen carrier activity"/>
    <property type="evidence" value="ECO:0007669"/>
    <property type="project" value="UniProtKB-KW"/>
</dbReference>
<dbReference type="OrthoDB" id="5296936at2"/>
<dbReference type="EMBL" id="NXGH01000011">
    <property type="protein sequence ID" value="PRM89979.1"/>
    <property type="molecule type" value="Genomic_DNA"/>
</dbReference>
<keyword evidence="3" id="KW-0479">Metal-binding</keyword>
<name>A0A2S9STX6_9BACT</name>
<evidence type="ECO:0000313" key="5">
    <source>
        <dbReference type="EMBL" id="PRM89979.1"/>
    </source>
</evidence>
<reference evidence="5 6" key="1">
    <citation type="submission" date="2017-09" db="EMBL/GenBank/DDBJ databases">
        <title>Reassesment of A. cryaerophilus.</title>
        <authorList>
            <person name="Perez-Cataluna A."/>
            <person name="Collado L."/>
            <person name="Salgado O."/>
            <person name="Lefinanco V."/>
            <person name="Figueras M.J."/>
        </authorList>
    </citation>
    <scope>NUCLEOTIDE SEQUENCE [LARGE SCALE GENOMIC DNA]</scope>
    <source>
        <strain evidence="5 6">LMG 9871</strain>
    </source>
</reference>
<evidence type="ECO:0008006" key="7">
    <source>
        <dbReference type="Google" id="ProtNLM"/>
    </source>
</evidence>
<dbReference type="PANTHER" id="PTHR37164">
    <property type="entry name" value="BACTERIOHEMERYTHRIN"/>
    <property type="match status" value="1"/>
</dbReference>
<dbReference type="SUPFAM" id="SSF47188">
    <property type="entry name" value="Hemerythrin-like"/>
    <property type="match status" value="1"/>
</dbReference>
<keyword evidence="4" id="KW-0408">Iron</keyword>
<evidence type="ECO:0000256" key="3">
    <source>
        <dbReference type="ARBA" id="ARBA00022723"/>
    </source>
</evidence>
<evidence type="ECO:0000313" key="6">
    <source>
        <dbReference type="Proteomes" id="UP000238649"/>
    </source>
</evidence>
<sequence length="147" mass="17657">MLIDKNRLPIVDMDFMNETHYEDVDLINDIYKNIELYNQDSSLENFENLKIKYKEWIEHTVSHFATEEEEMVKRGFFAYPFHKGEHDANIEDIRAVWNNFEKNRDILELKNYIEYDVINWLINHIKSMDTVTARFFKTGMMGGCGMM</sequence>
<dbReference type="InterPro" id="IPR035938">
    <property type="entry name" value="Hemerythrin-like_sf"/>
</dbReference>
<dbReference type="InterPro" id="IPR012827">
    <property type="entry name" value="Hemerythrin_metal-bd"/>
</dbReference>
<comment type="caution">
    <text evidence="5">The sequence shown here is derived from an EMBL/GenBank/DDBJ whole genome shotgun (WGS) entry which is preliminary data.</text>
</comment>
<dbReference type="Gene3D" id="1.20.120.50">
    <property type="entry name" value="Hemerythrin-like"/>
    <property type="match status" value="1"/>
</dbReference>
<accession>A0A2S9STX6</accession>
<dbReference type="Proteomes" id="UP000238649">
    <property type="component" value="Unassembled WGS sequence"/>
</dbReference>
<dbReference type="RefSeq" id="WP_105911636.1">
    <property type="nucleotide sequence ID" value="NZ_NXGH01000011.1"/>
</dbReference>
<dbReference type="PANTHER" id="PTHR37164:SF1">
    <property type="entry name" value="BACTERIOHEMERYTHRIN"/>
    <property type="match status" value="1"/>
</dbReference>
<keyword evidence="2" id="KW-0561">Oxygen transport</keyword>
<evidence type="ECO:0000256" key="4">
    <source>
        <dbReference type="ARBA" id="ARBA00023004"/>
    </source>
</evidence>
<gene>
    <name evidence="5" type="ORF">CJ671_05070</name>
</gene>
<protein>
    <recommendedName>
        <fullName evidence="7">Hemerythrin</fullName>
    </recommendedName>
</protein>
<dbReference type="PROSITE" id="PS00550">
    <property type="entry name" value="HEMERYTHRINS"/>
    <property type="match status" value="1"/>
</dbReference>
<dbReference type="GO" id="GO:0046872">
    <property type="term" value="F:metal ion binding"/>
    <property type="evidence" value="ECO:0007669"/>
    <property type="project" value="UniProtKB-KW"/>
</dbReference>
<dbReference type="CDD" id="cd12107">
    <property type="entry name" value="Hemerythrin"/>
    <property type="match status" value="1"/>
</dbReference>
<dbReference type="AlphaFoldDB" id="A0A2S9STX6"/>
<comment type="similarity">
    <text evidence="1">Belongs to the hemerythrin family.</text>
</comment>
<dbReference type="InterPro" id="IPR016131">
    <property type="entry name" value="Haemerythrin_Fe_BS"/>
</dbReference>
<keyword evidence="2" id="KW-0813">Transport</keyword>
<organism evidence="5 6">
    <name type="scientific">Aliarcobacter cryaerophilus</name>
    <dbReference type="NCBI Taxonomy" id="28198"/>
    <lineage>
        <taxon>Bacteria</taxon>
        <taxon>Pseudomonadati</taxon>
        <taxon>Campylobacterota</taxon>
        <taxon>Epsilonproteobacteria</taxon>
        <taxon>Campylobacterales</taxon>
        <taxon>Arcobacteraceae</taxon>
        <taxon>Aliarcobacter</taxon>
    </lineage>
</organism>
<proteinExistence type="inferred from homology"/>
<dbReference type="InterPro" id="IPR050669">
    <property type="entry name" value="Hemerythrin"/>
</dbReference>